<comment type="caution">
    <text evidence="1">The sequence shown here is derived from an EMBL/GenBank/DDBJ whole genome shotgun (WGS) entry which is preliminary data.</text>
</comment>
<name>A0AA88HUH0_ARTSF</name>
<evidence type="ECO:0000313" key="2">
    <source>
        <dbReference type="Proteomes" id="UP001187531"/>
    </source>
</evidence>
<gene>
    <name evidence="1" type="ORF">QYM36_008787</name>
</gene>
<evidence type="ECO:0008006" key="3">
    <source>
        <dbReference type="Google" id="ProtNLM"/>
    </source>
</evidence>
<protein>
    <recommendedName>
        <fullName evidence="3">Craniofacial development protein 2-like</fullName>
    </recommendedName>
</protein>
<reference evidence="1" key="1">
    <citation type="submission" date="2023-07" db="EMBL/GenBank/DDBJ databases">
        <title>Chromosome-level genome assembly of Artemia franciscana.</title>
        <authorList>
            <person name="Jo E."/>
        </authorList>
    </citation>
    <scope>NUCLEOTIDE SEQUENCE</scope>
    <source>
        <tissue evidence="1">Whole body</tissue>
    </source>
</reference>
<dbReference type="AlphaFoldDB" id="A0AA88HUH0"/>
<sequence>MLQAINKDVPRHDVLCVVGDLNAEVGADHQYCPEAMGRHGIGVINENGALLVDYVLSNDLIIDGTRFEHKKIHK</sequence>
<evidence type="ECO:0000313" key="1">
    <source>
        <dbReference type="EMBL" id="KAK2714336.1"/>
    </source>
</evidence>
<dbReference type="Proteomes" id="UP001187531">
    <property type="component" value="Unassembled WGS sequence"/>
</dbReference>
<keyword evidence="2" id="KW-1185">Reference proteome</keyword>
<proteinExistence type="predicted"/>
<organism evidence="1 2">
    <name type="scientific">Artemia franciscana</name>
    <name type="common">Brine shrimp</name>
    <name type="synonym">Artemia sanfranciscana</name>
    <dbReference type="NCBI Taxonomy" id="6661"/>
    <lineage>
        <taxon>Eukaryota</taxon>
        <taxon>Metazoa</taxon>
        <taxon>Ecdysozoa</taxon>
        <taxon>Arthropoda</taxon>
        <taxon>Crustacea</taxon>
        <taxon>Branchiopoda</taxon>
        <taxon>Anostraca</taxon>
        <taxon>Artemiidae</taxon>
        <taxon>Artemia</taxon>
    </lineage>
</organism>
<accession>A0AA88HUH0</accession>
<dbReference type="EMBL" id="JAVRJZ010000013">
    <property type="protein sequence ID" value="KAK2714336.1"/>
    <property type="molecule type" value="Genomic_DNA"/>
</dbReference>